<organism evidence="2 3">
    <name type="scientific">Linnemannia gamsii</name>
    <dbReference type="NCBI Taxonomy" id="64522"/>
    <lineage>
        <taxon>Eukaryota</taxon>
        <taxon>Fungi</taxon>
        <taxon>Fungi incertae sedis</taxon>
        <taxon>Mucoromycota</taxon>
        <taxon>Mortierellomycotina</taxon>
        <taxon>Mortierellomycetes</taxon>
        <taxon>Mortierellales</taxon>
        <taxon>Mortierellaceae</taxon>
        <taxon>Linnemannia</taxon>
    </lineage>
</organism>
<proteinExistence type="predicted"/>
<feature type="signal peptide" evidence="1">
    <location>
        <begin position="1"/>
        <end position="23"/>
    </location>
</feature>
<protein>
    <submittedName>
        <fullName evidence="2">Uncharacterized protein</fullName>
    </submittedName>
</protein>
<comment type="caution">
    <text evidence="2">The sequence shown here is derived from an EMBL/GenBank/DDBJ whole genome shotgun (WGS) entry which is preliminary data.</text>
</comment>
<keyword evidence="3" id="KW-1185">Reference proteome</keyword>
<dbReference type="EMBL" id="JAAAIM010002847">
    <property type="protein sequence ID" value="KAG0271159.1"/>
    <property type="molecule type" value="Genomic_DNA"/>
</dbReference>
<accession>A0ABQ7JH03</accession>
<name>A0ABQ7JH03_9FUNG</name>
<dbReference type="Proteomes" id="UP001194696">
    <property type="component" value="Unassembled WGS sequence"/>
</dbReference>
<gene>
    <name evidence="2" type="ORF">BGZ96_005949</name>
</gene>
<evidence type="ECO:0000256" key="1">
    <source>
        <dbReference type="SAM" id="SignalP"/>
    </source>
</evidence>
<evidence type="ECO:0000313" key="3">
    <source>
        <dbReference type="Proteomes" id="UP001194696"/>
    </source>
</evidence>
<evidence type="ECO:0000313" key="2">
    <source>
        <dbReference type="EMBL" id="KAG0271159.1"/>
    </source>
</evidence>
<feature type="chain" id="PRO_5046851139" evidence="1">
    <location>
        <begin position="24"/>
        <end position="69"/>
    </location>
</feature>
<feature type="non-terminal residue" evidence="2">
    <location>
        <position position="69"/>
    </location>
</feature>
<reference evidence="2 3" key="1">
    <citation type="journal article" date="2020" name="Fungal Divers.">
        <title>Resolving the Mortierellaceae phylogeny through synthesis of multi-gene phylogenetics and phylogenomics.</title>
        <authorList>
            <person name="Vandepol N."/>
            <person name="Liber J."/>
            <person name="Desiro A."/>
            <person name="Na H."/>
            <person name="Kennedy M."/>
            <person name="Barry K."/>
            <person name="Grigoriev I.V."/>
            <person name="Miller A.N."/>
            <person name="O'Donnell K."/>
            <person name="Stajich J.E."/>
            <person name="Bonito G."/>
        </authorList>
    </citation>
    <scope>NUCLEOTIDE SEQUENCE [LARGE SCALE GENOMIC DNA]</scope>
    <source>
        <strain evidence="2 3">AD045</strain>
    </source>
</reference>
<keyword evidence="1" id="KW-0732">Signal</keyword>
<sequence length="69" mass="7222">MLARTYITYVAVAVFAIVSMTSAAPTVPADVPALAAEAQEIISSDFLQVPKEMSPKCCAAKISPCCISE</sequence>